<comment type="subcellular location">
    <subcellularLocation>
        <location evidence="3">Mitochondrion inner membrane</location>
        <topology evidence="3">Peripheral membrane protein</topology>
        <orientation evidence="3">Matrix side</orientation>
    </subcellularLocation>
</comment>
<name>T1J0J8_STRMM</name>
<dbReference type="Pfam" id="PF00293">
    <property type="entry name" value="NUDIX"/>
    <property type="match status" value="1"/>
</dbReference>
<evidence type="ECO:0000256" key="4">
    <source>
        <dbReference type="ARBA" id="ARBA00008817"/>
    </source>
</evidence>
<evidence type="ECO:0000256" key="7">
    <source>
        <dbReference type="ARBA" id="ARBA00022792"/>
    </source>
</evidence>
<evidence type="ECO:0000256" key="1">
    <source>
        <dbReference type="ARBA" id="ARBA00001936"/>
    </source>
</evidence>
<keyword evidence="11" id="KW-0811">Translocation</keyword>
<keyword evidence="10" id="KW-0653">Protein transport</keyword>
<evidence type="ECO:0000256" key="13">
    <source>
        <dbReference type="ARBA" id="ARBA00023136"/>
    </source>
</evidence>
<keyword evidence="12" id="KW-0496">Mitochondrion</keyword>
<dbReference type="eggNOG" id="KOG3069">
    <property type="taxonomic scope" value="Eukaryota"/>
</dbReference>
<dbReference type="AlphaFoldDB" id="T1J0J8"/>
<comment type="cofactor">
    <cofactor evidence="2">
        <name>Mg(2+)</name>
        <dbReference type="ChEBI" id="CHEBI:18420"/>
    </cofactor>
</comment>
<dbReference type="EnsemblMetazoa" id="SMAR007049-RA">
    <property type="protein sequence ID" value="SMAR007049-PA"/>
    <property type="gene ID" value="SMAR007049"/>
</dbReference>
<dbReference type="eggNOG" id="KOG3442">
    <property type="taxonomic scope" value="Eukaryota"/>
</dbReference>
<evidence type="ECO:0000256" key="14">
    <source>
        <dbReference type="ARBA" id="ARBA00023211"/>
    </source>
</evidence>
<dbReference type="FunFam" id="1.10.287.110:FF:000006">
    <property type="entry name" value="Import inner membrane translocase subunit TIM16"/>
    <property type="match status" value="1"/>
</dbReference>
<keyword evidence="17" id="KW-1185">Reference proteome</keyword>
<dbReference type="Gene3D" id="3.90.79.10">
    <property type="entry name" value="Nucleoside Triphosphate Pyrophosphohydrolase"/>
    <property type="match status" value="1"/>
</dbReference>
<evidence type="ECO:0000256" key="5">
    <source>
        <dbReference type="ARBA" id="ARBA00022448"/>
    </source>
</evidence>
<accession>T1J0J8</accession>
<proteinExistence type="inferred from homology"/>
<keyword evidence="6" id="KW-0479">Metal-binding</keyword>
<dbReference type="EMBL" id="JH431735">
    <property type="status" value="NOT_ANNOTATED_CDS"/>
    <property type="molecule type" value="Genomic_DNA"/>
</dbReference>
<sequence length="352" mass="39638">MAKYIVQIIVVGTQVVARAFTRALRQEFINSQAAASQAGGGEKGAQRAASNARLGMTIQEARQILNVDENINEEEIKRKYDHLFAVNDKSKGGSFYLQSKITTPLARFTWFTGRTVDFLNLFRQNGGNLTHFRRFSEVAFENAFSRINRERCVKELPKLRPFIPIPDRLFKRAAVLIPLCSYNNENGILFTLRSAKLGSHAGQVSFPGGMEESNDATLVNTALRETEEELGVKFEDVDVWGSLPTILSIRKVAVLPVVAFVGAVEMDRMKLSQEVEVVFVRSLRSLCDRRNFGTDLFCKRFCIPVFNGEFKIWGLTAMILHRFLGVLLPGVYENRVPFMKPLFGDGDGEKEK</sequence>
<dbReference type="Pfam" id="PF03656">
    <property type="entry name" value="Pam16"/>
    <property type="match status" value="1"/>
</dbReference>
<dbReference type="CDD" id="cd03426">
    <property type="entry name" value="NUDIX_CoAse_Nudt7"/>
    <property type="match status" value="1"/>
</dbReference>
<dbReference type="SUPFAM" id="SSF55811">
    <property type="entry name" value="Nudix"/>
    <property type="match status" value="1"/>
</dbReference>
<dbReference type="GO" id="GO:0005743">
    <property type="term" value="C:mitochondrial inner membrane"/>
    <property type="evidence" value="ECO:0007669"/>
    <property type="project" value="UniProtKB-SubCell"/>
</dbReference>
<evidence type="ECO:0000256" key="11">
    <source>
        <dbReference type="ARBA" id="ARBA00023010"/>
    </source>
</evidence>
<dbReference type="HOGENOM" id="CLU_788274_0_0_1"/>
<evidence type="ECO:0000256" key="8">
    <source>
        <dbReference type="ARBA" id="ARBA00022801"/>
    </source>
</evidence>
<dbReference type="GO" id="GO:0015031">
    <property type="term" value="P:protein transport"/>
    <property type="evidence" value="ECO:0007669"/>
    <property type="project" value="UniProtKB-KW"/>
</dbReference>
<reference evidence="17" key="1">
    <citation type="submission" date="2011-05" db="EMBL/GenBank/DDBJ databases">
        <authorList>
            <person name="Richards S.R."/>
            <person name="Qu J."/>
            <person name="Jiang H."/>
            <person name="Jhangiani S.N."/>
            <person name="Agravi P."/>
            <person name="Goodspeed R."/>
            <person name="Gross S."/>
            <person name="Mandapat C."/>
            <person name="Jackson L."/>
            <person name="Mathew T."/>
            <person name="Pu L."/>
            <person name="Thornton R."/>
            <person name="Saada N."/>
            <person name="Wilczek-Boney K.B."/>
            <person name="Lee S."/>
            <person name="Kovar C."/>
            <person name="Wu Y."/>
            <person name="Scherer S.E."/>
            <person name="Worley K.C."/>
            <person name="Muzny D.M."/>
            <person name="Gibbs R."/>
        </authorList>
    </citation>
    <scope>NUCLEOTIDE SEQUENCE</scope>
    <source>
        <strain evidence="17">Brora</strain>
    </source>
</reference>
<comment type="cofactor">
    <cofactor evidence="1">
        <name>Mn(2+)</name>
        <dbReference type="ChEBI" id="CHEBI:29035"/>
    </cofactor>
</comment>
<evidence type="ECO:0000256" key="10">
    <source>
        <dbReference type="ARBA" id="ARBA00022927"/>
    </source>
</evidence>
<feature type="domain" description="Nudix hydrolase" evidence="15">
    <location>
        <begin position="170"/>
        <end position="303"/>
    </location>
</feature>
<dbReference type="InterPro" id="IPR045121">
    <property type="entry name" value="CoAse"/>
</dbReference>
<dbReference type="STRING" id="126957.T1J0J8"/>
<evidence type="ECO:0000313" key="17">
    <source>
        <dbReference type="Proteomes" id="UP000014500"/>
    </source>
</evidence>
<organism evidence="16 17">
    <name type="scientific">Strigamia maritima</name>
    <name type="common">European centipede</name>
    <name type="synonym">Geophilus maritimus</name>
    <dbReference type="NCBI Taxonomy" id="126957"/>
    <lineage>
        <taxon>Eukaryota</taxon>
        <taxon>Metazoa</taxon>
        <taxon>Ecdysozoa</taxon>
        <taxon>Arthropoda</taxon>
        <taxon>Myriapoda</taxon>
        <taxon>Chilopoda</taxon>
        <taxon>Pleurostigmophora</taxon>
        <taxon>Geophilomorpha</taxon>
        <taxon>Linotaeniidae</taxon>
        <taxon>Strigamia</taxon>
    </lineage>
</organism>
<protein>
    <recommendedName>
        <fullName evidence="15">Nudix hydrolase domain-containing protein</fullName>
    </recommendedName>
</protein>
<evidence type="ECO:0000313" key="16">
    <source>
        <dbReference type="EnsemblMetazoa" id="SMAR007049-PA"/>
    </source>
</evidence>
<dbReference type="PANTHER" id="PTHR12992">
    <property type="entry name" value="NUDIX HYDROLASE"/>
    <property type="match status" value="1"/>
</dbReference>
<keyword evidence="14" id="KW-0464">Manganese</keyword>
<keyword evidence="7" id="KW-0999">Mitochondrion inner membrane</keyword>
<comment type="similarity">
    <text evidence="4">Belongs to the TIM16/PAM16 family.</text>
</comment>
<dbReference type="InterPro" id="IPR036869">
    <property type="entry name" value="J_dom_sf"/>
</dbReference>
<evidence type="ECO:0000256" key="3">
    <source>
        <dbReference type="ARBA" id="ARBA00004443"/>
    </source>
</evidence>
<dbReference type="InterPro" id="IPR015797">
    <property type="entry name" value="NUDIX_hydrolase-like_dom_sf"/>
</dbReference>
<dbReference type="PANTHER" id="PTHR12992:SF11">
    <property type="entry name" value="MITOCHONDRIAL COENZYME A DIPHOSPHATASE NUDT8"/>
    <property type="match status" value="1"/>
</dbReference>
<keyword evidence="13" id="KW-0472">Membrane</keyword>
<dbReference type="GO" id="GO:0046872">
    <property type="term" value="F:metal ion binding"/>
    <property type="evidence" value="ECO:0007669"/>
    <property type="project" value="UniProtKB-KW"/>
</dbReference>
<evidence type="ECO:0000256" key="9">
    <source>
        <dbReference type="ARBA" id="ARBA00022842"/>
    </source>
</evidence>
<reference evidence="16" key="2">
    <citation type="submission" date="2015-02" db="UniProtKB">
        <authorList>
            <consortium name="EnsemblMetazoa"/>
        </authorList>
    </citation>
    <scope>IDENTIFICATION</scope>
</reference>
<keyword evidence="5" id="KW-0813">Transport</keyword>
<dbReference type="PROSITE" id="PS51462">
    <property type="entry name" value="NUDIX"/>
    <property type="match status" value="1"/>
</dbReference>
<dbReference type="Proteomes" id="UP000014500">
    <property type="component" value="Unassembled WGS sequence"/>
</dbReference>
<keyword evidence="9" id="KW-0460">Magnesium</keyword>
<dbReference type="InterPro" id="IPR000086">
    <property type="entry name" value="NUDIX_hydrolase_dom"/>
</dbReference>
<dbReference type="OMA" id="PRIWGMT"/>
<evidence type="ECO:0000259" key="15">
    <source>
        <dbReference type="PROSITE" id="PS51462"/>
    </source>
</evidence>
<evidence type="ECO:0000256" key="2">
    <source>
        <dbReference type="ARBA" id="ARBA00001946"/>
    </source>
</evidence>
<dbReference type="PhylomeDB" id="T1J0J8"/>
<evidence type="ECO:0000256" key="12">
    <source>
        <dbReference type="ARBA" id="ARBA00023128"/>
    </source>
</evidence>
<dbReference type="GO" id="GO:0010945">
    <property type="term" value="F:coenzyme A diphosphatase activity"/>
    <property type="evidence" value="ECO:0007669"/>
    <property type="project" value="InterPro"/>
</dbReference>
<dbReference type="Gene3D" id="1.10.287.110">
    <property type="entry name" value="DnaJ domain"/>
    <property type="match status" value="1"/>
</dbReference>
<keyword evidence="8" id="KW-0378">Hydrolase</keyword>
<evidence type="ECO:0000256" key="6">
    <source>
        <dbReference type="ARBA" id="ARBA00022723"/>
    </source>
</evidence>